<protein>
    <submittedName>
        <fullName evidence="6">Transcriptional regulator, DeoR family</fullName>
    </submittedName>
</protein>
<dbReference type="InterPro" id="IPR037171">
    <property type="entry name" value="NagB/RpiA_transferase-like"/>
</dbReference>
<dbReference type="PANTHER" id="PTHR30363:SF4">
    <property type="entry name" value="GLYCEROL-3-PHOSPHATE REGULON REPRESSOR"/>
    <property type="match status" value="1"/>
</dbReference>
<dbReference type="GO" id="GO:0003700">
    <property type="term" value="F:DNA-binding transcription factor activity"/>
    <property type="evidence" value="ECO:0007669"/>
    <property type="project" value="InterPro"/>
</dbReference>
<dbReference type="Gene3D" id="3.40.50.1360">
    <property type="match status" value="1"/>
</dbReference>
<dbReference type="InterPro" id="IPR014036">
    <property type="entry name" value="DeoR-like_C"/>
</dbReference>
<dbReference type="SMART" id="SM00420">
    <property type="entry name" value="HTH_DEOR"/>
    <property type="match status" value="1"/>
</dbReference>
<dbReference type="SUPFAM" id="SSF100950">
    <property type="entry name" value="NagB/RpiA/CoA transferase-like"/>
    <property type="match status" value="1"/>
</dbReference>
<dbReference type="PROSITE" id="PS51000">
    <property type="entry name" value="HTH_DEOR_2"/>
    <property type="match status" value="1"/>
</dbReference>
<name>A0A1H6DMD8_9GAMM</name>
<dbReference type="AlphaFoldDB" id="A0A1H6DMD8"/>
<dbReference type="Gene3D" id="1.10.10.10">
    <property type="entry name" value="Winged helix-like DNA-binding domain superfamily/Winged helix DNA-binding domain"/>
    <property type="match status" value="1"/>
</dbReference>
<dbReference type="GO" id="GO:0003677">
    <property type="term" value="F:DNA binding"/>
    <property type="evidence" value="ECO:0007669"/>
    <property type="project" value="UniProtKB-KW"/>
</dbReference>
<dbReference type="InterPro" id="IPR018356">
    <property type="entry name" value="Tscrpt_reg_HTH_DeoR_CS"/>
</dbReference>
<keyword evidence="1" id="KW-0678">Repressor</keyword>
<feature type="domain" description="HTH deoR-type" evidence="5">
    <location>
        <begin position="3"/>
        <end position="58"/>
    </location>
</feature>
<dbReference type="SMART" id="SM01134">
    <property type="entry name" value="DeoRC"/>
    <property type="match status" value="1"/>
</dbReference>
<evidence type="ECO:0000256" key="1">
    <source>
        <dbReference type="ARBA" id="ARBA00022491"/>
    </source>
</evidence>
<keyword evidence="3" id="KW-0238">DNA-binding</keyword>
<evidence type="ECO:0000313" key="6">
    <source>
        <dbReference type="EMBL" id="SEG85983.1"/>
    </source>
</evidence>
<organism evidence="6 7">
    <name type="scientific">Marinobacterium lutimaris</name>
    <dbReference type="NCBI Taxonomy" id="568106"/>
    <lineage>
        <taxon>Bacteria</taxon>
        <taxon>Pseudomonadati</taxon>
        <taxon>Pseudomonadota</taxon>
        <taxon>Gammaproteobacteria</taxon>
        <taxon>Oceanospirillales</taxon>
        <taxon>Oceanospirillaceae</taxon>
        <taxon>Marinobacterium</taxon>
    </lineage>
</organism>
<evidence type="ECO:0000256" key="2">
    <source>
        <dbReference type="ARBA" id="ARBA00023015"/>
    </source>
</evidence>
<evidence type="ECO:0000259" key="5">
    <source>
        <dbReference type="PROSITE" id="PS51000"/>
    </source>
</evidence>
<dbReference type="InterPro" id="IPR036388">
    <property type="entry name" value="WH-like_DNA-bd_sf"/>
</dbReference>
<dbReference type="InterPro" id="IPR036390">
    <property type="entry name" value="WH_DNA-bd_sf"/>
</dbReference>
<keyword evidence="7" id="KW-1185">Reference proteome</keyword>
<evidence type="ECO:0000256" key="4">
    <source>
        <dbReference type="ARBA" id="ARBA00023163"/>
    </source>
</evidence>
<accession>A0A1H6DMD8</accession>
<sequence length="265" mass="28704">MKLSERQQRIVDTLRESEELGVDELAQRFDVSTQTIRKDINQLSEAGLTRRIHGGIALPASGRNISFRSRQATNVSAKRAMARACAELIPDGASVFLGIGTSVALLAEALTERRDLRVLTNNLDVAELLCDYPQIGVSLSGGQLRHSDRDLVGGAAVDFIRAHRVDFGVVGAGGLDSEAGMLDFDPREAEVSRTILACARQRILLVDRSKWRRRAMVVVDDFNALDLMVTDALPEDGAAVLARAGVQVVEALGVNGKNETESANR</sequence>
<dbReference type="PROSITE" id="PS00894">
    <property type="entry name" value="HTH_DEOR_1"/>
    <property type="match status" value="1"/>
</dbReference>
<dbReference type="Pfam" id="PF08220">
    <property type="entry name" value="HTH_DeoR"/>
    <property type="match status" value="1"/>
</dbReference>
<keyword evidence="2" id="KW-0805">Transcription regulation</keyword>
<dbReference type="EMBL" id="FNVQ01000007">
    <property type="protein sequence ID" value="SEG85983.1"/>
    <property type="molecule type" value="Genomic_DNA"/>
</dbReference>
<dbReference type="PRINTS" id="PR00037">
    <property type="entry name" value="HTHLACR"/>
</dbReference>
<dbReference type="RefSeq" id="WP_104005535.1">
    <property type="nucleotide sequence ID" value="NZ_FNVQ01000007.1"/>
</dbReference>
<dbReference type="Proteomes" id="UP000236745">
    <property type="component" value="Unassembled WGS sequence"/>
</dbReference>
<keyword evidence="4" id="KW-0804">Transcription</keyword>
<reference evidence="6 7" key="1">
    <citation type="submission" date="2016-10" db="EMBL/GenBank/DDBJ databases">
        <authorList>
            <person name="de Groot N.N."/>
        </authorList>
    </citation>
    <scope>NUCLEOTIDE SEQUENCE [LARGE SCALE GENOMIC DNA]</scope>
    <source>
        <strain evidence="6 7">DSM 22012</strain>
    </source>
</reference>
<evidence type="ECO:0000256" key="3">
    <source>
        <dbReference type="ARBA" id="ARBA00023125"/>
    </source>
</evidence>
<dbReference type="Pfam" id="PF00455">
    <property type="entry name" value="DeoRC"/>
    <property type="match status" value="1"/>
</dbReference>
<gene>
    <name evidence="6" type="ORF">SAMN05444390_10775</name>
</gene>
<dbReference type="OrthoDB" id="9814815at2"/>
<dbReference type="SUPFAM" id="SSF46785">
    <property type="entry name" value="Winged helix' DNA-binding domain"/>
    <property type="match status" value="1"/>
</dbReference>
<proteinExistence type="predicted"/>
<dbReference type="InterPro" id="IPR050313">
    <property type="entry name" value="Carb_Metab_HTH_regulators"/>
</dbReference>
<dbReference type="PANTHER" id="PTHR30363">
    <property type="entry name" value="HTH-TYPE TRANSCRIPTIONAL REGULATOR SRLR-RELATED"/>
    <property type="match status" value="1"/>
</dbReference>
<evidence type="ECO:0000313" key="7">
    <source>
        <dbReference type="Proteomes" id="UP000236745"/>
    </source>
</evidence>
<dbReference type="InterPro" id="IPR001034">
    <property type="entry name" value="DeoR_HTH"/>
</dbReference>